<gene>
    <name evidence="1" type="ORF">LMG24238_06219</name>
</gene>
<dbReference type="RefSeq" id="WP_175053839.1">
    <property type="nucleotide sequence ID" value="NZ_CADIKC010000011.1"/>
</dbReference>
<dbReference type="Proteomes" id="UP000494255">
    <property type="component" value="Unassembled WGS sequence"/>
</dbReference>
<evidence type="ECO:0008006" key="3">
    <source>
        <dbReference type="Google" id="ProtNLM"/>
    </source>
</evidence>
<accession>A0A6J5CGC8</accession>
<dbReference type="EMBL" id="CADIKC010000011">
    <property type="protein sequence ID" value="CAB3736331.1"/>
    <property type="molecule type" value="Genomic_DNA"/>
</dbReference>
<dbReference type="InterPro" id="IPR026365">
    <property type="entry name" value="BcepMu_gp16"/>
</dbReference>
<organism evidence="1 2">
    <name type="scientific">Paraburkholderia sediminicola</name>
    <dbReference type="NCBI Taxonomy" id="458836"/>
    <lineage>
        <taxon>Bacteria</taxon>
        <taxon>Pseudomonadati</taxon>
        <taxon>Pseudomonadota</taxon>
        <taxon>Betaproteobacteria</taxon>
        <taxon>Burkholderiales</taxon>
        <taxon>Burkholderiaceae</taxon>
        <taxon>Paraburkholderia</taxon>
    </lineage>
</organism>
<evidence type="ECO:0000313" key="2">
    <source>
        <dbReference type="Proteomes" id="UP000494255"/>
    </source>
</evidence>
<dbReference type="NCBIfam" id="TIGR04111">
    <property type="entry name" value="BcepMu_gp16"/>
    <property type="match status" value="1"/>
</dbReference>
<reference evidence="1 2" key="1">
    <citation type="submission" date="2020-04" db="EMBL/GenBank/DDBJ databases">
        <authorList>
            <person name="De Canck E."/>
        </authorList>
    </citation>
    <scope>NUCLEOTIDE SEQUENCE [LARGE SCALE GENOMIC DNA]</scope>
    <source>
        <strain evidence="1 2">LMG 24238</strain>
    </source>
</reference>
<name>A0A6J5CGC8_9BURK</name>
<sequence>MSRHTLSLEEARANFEAQGVAVTDWAEAHGFKREDVYAVLNGRTKGRRGQAHCIAVALGLKSTEVVLVSKVPPVDTYTETPSSDKEICMSKT</sequence>
<protein>
    <recommendedName>
        <fullName evidence="3">Gp16 family phage-associated protein</fullName>
    </recommendedName>
</protein>
<keyword evidence="2" id="KW-1185">Reference proteome</keyword>
<dbReference type="GeneID" id="97044798"/>
<proteinExistence type="predicted"/>
<evidence type="ECO:0000313" key="1">
    <source>
        <dbReference type="EMBL" id="CAB3736331.1"/>
    </source>
</evidence>
<dbReference type="AlphaFoldDB" id="A0A6J5CGC8"/>